<dbReference type="InterPro" id="IPR042099">
    <property type="entry name" value="ANL_N_sf"/>
</dbReference>
<dbReference type="SUPFAM" id="SSF47336">
    <property type="entry name" value="ACP-like"/>
    <property type="match status" value="1"/>
</dbReference>
<protein>
    <submittedName>
        <fullName evidence="6">Amino acid adenylation domain-containing protein</fullName>
    </submittedName>
</protein>
<feature type="region of interest" description="Disordered" evidence="4">
    <location>
        <begin position="982"/>
        <end position="1001"/>
    </location>
</feature>
<evidence type="ECO:0000256" key="1">
    <source>
        <dbReference type="ARBA" id="ARBA00001957"/>
    </source>
</evidence>
<dbReference type="Gene3D" id="3.40.50.12780">
    <property type="entry name" value="N-terminal domain of ligase-like"/>
    <property type="match status" value="1"/>
</dbReference>
<dbReference type="InterPro" id="IPR045851">
    <property type="entry name" value="AMP-bd_C_sf"/>
</dbReference>
<dbReference type="Proteomes" id="UP000563426">
    <property type="component" value="Unassembled WGS sequence"/>
</dbReference>
<dbReference type="CDD" id="cd19531">
    <property type="entry name" value="LCL_NRPS-like"/>
    <property type="match status" value="2"/>
</dbReference>
<dbReference type="FunFam" id="1.10.1200.10:FF:000005">
    <property type="entry name" value="Nonribosomal peptide synthetase 1"/>
    <property type="match status" value="1"/>
</dbReference>
<dbReference type="RefSeq" id="WP_171437848.1">
    <property type="nucleotide sequence ID" value="NZ_JABFJV010000285.1"/>
</dbReference>
<dbReference type="PROSITE" id="PS00455">
    <property type="entry name" value="AMP_BINDING"/>
    <property type="match status" value="1"/>
</dbReference>
<evidence type="ECO:0000256" key="3">
    <source>
        <dbReference type="ARBA" id="ARBA00022553"/>
    </source>
</evidence>
<dbReference type="GO" id="GO:0009239">
    <property type="term" value="P:enterobactin biosynthetic process"/>
    <property type="evidence" value="ECO:0007669"/>
    <property type="project" value="TreeGrafter"/>
</dbReference>
<dbReference type="SUPFAM" id="SSF52777">
    <property type="entry name" value="CoA-dependent acyltransferases"/>
    <property type="match status" value="4"/>
</dbReference>
<dbReference type="PANTHER" id="PTHR45527">
    <property type="entry name" value="NONRIBOSOMAL PEPTIDE SYNTHETASE"/>
    <property type="match status" value="1"/>
</dbReference>
<dbReference type="PROSITE" id="PS00012">
    <property type="entry name" value="PHOSPHOPANTETHEINE"/>
    <property type="match status" value="1"/>
</dbReference>
<name>A0A7Y4KSF9_9BACT</name>
<dbReference type="InterPro" id="IPR000873">
    <property type="entry name" value="AMP-dep_synth/lig_dom"/>
</dbReference>
<dbReference type="InterPro" id="IPR020806">
    <property type="entry name" value="PKS_PP-bd"/>
</dbReference>
<evidence type="ECO:0000256" key="2">
    <source>
        <dbReference type="ARBA" id="ARBA00022450"/>
    </source>
</evidence>
<dbReference type="SUPFAM" id="SSF56801">
    <property type="entry name" value="Acetyl-CoA synthetase-like"/>
    <property type="match status" value="1"/>
</dbReference>
<feature type="domain" description="Carrier" evidence="5">
    <location>
        <begin position="1006"/>
        <end position="1081"/>
    </location>
</feature>
<dbReference type="CDD" id="cd05930">
    <property type="entry name" value="A_NRPS"/>
    <property type="match status" value="1"/>
</dbReference>
<dbReference type="EMBL" id="JABFJV010000285">
    <property type="protein sequence ID" value="NOK38104.1"/>
    <property type="molecule type" value="Genomic_DNA"/>
</dbReference>
<keyword evidence="3" id="KW-0597">Phosphoprotein</keyword>
<evidence type="ECO:0000259" key="5">
    <source>
        <dbReference type="PROSITE" id="PS50075"/>
    </source>
</evidence>
<dbReference type="InterPro" id="IPR020845">
    <property type="entry name" value="AMP-binding_CS"/>
</dbReference>
<reference evidence="6 7" key="1">
    <citation type="submission" date="2020-05" db="EMBL/GenBank/DDBJ databases">
        <authorList>
            <person name="Whitworth D."/>
        </authorList>
    </citation>
    <scope>NUCLEOTIDE SEQUENCE [LARGE SCALE GENOMIC DNA]</scope>
    <source>
        <strain evidence="6 7">AB043B</strain>
    </source>
</reference>
<organism evidence="6 7">
    <name type="scientific">Corallococcus exercitus</name>
    <dbReference type="NCBI Taxonomy" id="2316736"/>
    <lineage>
        <taxon>Bacteria</taxon>
        <taxon>Pseudomonadati</taxon>
        <taxon>Myxococcota</taxon>
        <taxon>Myxococcia</taxon>
        <taxon>Myxococcales</taxon>
        <taxon>Cystobacterineae</taxon>
        <taxon>Myxococcaceae</taxon>
        <taxon>Corallococcus</taxon>
    </lineage>
</organism>
<keyword evidence="7" id="KW-1185">Reference proteome</keyword>
<keyword evidence="2" id="KW-0596">Phosphopantetheine</keyword>
<dbReference type="GO" id="GO:0031177">
    <property type="term" value="F:phosphopantetheine binding"/>
    <property type="evidence" value="ECO:0007669"/>
    <property type="project" value="InterPro"/>
</dbReference>
<dbReference type="PROSITE" id="PS50075">
    <property type="entry name" value="CARRIER"/>
    <property type="match status" value="1"/>
</dbReference>
<dbReference type="Gene3D" id="3.30.300.30">
    <property type="match status" value="1"/>
</dbReference>
<dbReference type="NCBIfam" id="TIGR01733">
    <property type="entry name" value="AA-adenyl-dom"/>
    <property type="match status" value="1"/>
</dbReference>
<comment type="caution">
    <text evidence="6">The sequence shown here is derived from an EMBL/GenBank/DDBJ whole genome shotgun (WGS) entry which is preliminary data.</text>
</comment>
<dbReference type="Gene3D" id="3.30.559.30">
    <property type="entry name" value="Nonribosomal peptide synthetase, condensation domain"/>
    <property type="match status" value="2"/>
</dbReference>
<dbReference type="InterPro" id="IPR036736">
    <property type="entry name" value="ACP-like_sf"/>
</dbReference>
<dbReference type="SMART" id="SM00823">
    <property type="entry name" value="PKS_PP"/>
    <property type="match status" value="1"/>
</dbReference>
<evidence type="ECO:0000313" key="7">
    <source>
        <dbReference type="Proteomes" id="UP000563426"/>
    </source>
</evidence>
<dbReference type="Pfam" id="PF00550">
    <property type="entry name" value="PP-binding"/>
    <property type="match status" value="1"/>
</dbReference>
<sequence>MPTREELRQRRAQLTEAQRALLEQRLRGGAPAPALPAIPRRNGAGPAPLSFAQQRLWFLEQVQPGEAGYHTVAALRLDGPLDLEALAWSFEQLLARHDSLRTVFRQAGGQPFQQVLDSVPFALEHVNVLTKGAPEDVIREAAREQARRPFSLTEGPLLRAAVMRLEGCHGLVVTLHHIVSDGASMGVLVAELARFYRAFRRREPARLTPLPLQYPDFAVWQRERLEGAGLDALLAWWRERLDGTPGVLELPLDHPRPAVLGAKGAACPVVIPRELTAALQELSRREGASLFMTLLAAFQVLLHRLTGSDDLVVGSPIANRGRPELEGLIGFFANTLVFRARFGQDPTFRELLARTRDEALGAYAHQDLPFEKLVEALRPDRSLSRAPLFQVAFALQEPPVLPALDDVRATLVDVAEEVSPFELSLLLHEDAGGVRGTLEYNTELFDADTTSRFAARYLTLLEALALRPGTRVGALPLLTPGEQRDLARWNATLGAVPDASTLDVLVSQQAGRTPDAPALGMRGQRLQYAQLQSRAEHLAAALARRCEPGARVAVCMDRSFEQVVALLGVLRAGLACVPLDAGAPDERLAGILRDAGAVLTLTEPHRAARLRPLGPEVLTLEPGGEGASPRDGFPSRALPDAAAFVLYTSGSTGAPKGVIVPHRGLVSQMRWMEGAFALGTGDVGLQKGGLGFVPSLCELFAPLCTGGRVVLADPTKSYDARHLVDCVVDEGVTLLEVVPSVLELLLREEGVEACVSLRHVFAGGEPLPVALTRRLHQALPGARLHNFYGATEVSGSMTWWPCEPGEPGPVPVGRAIANAEAYVLDERGQLLPPGVWGEVCVGGPVVSWGYLASPALTALKFVPDPFCGREGARLYRTGDLGRFRRDGALEVRGRIDAQLKLRGQRIEPGEIEAVLGRHPAVREVVVMAVPAGSPDARLCAWYVTRGARPSTGELRHFLRDRLPSYMVPEVFVALDAMPMSSNGKVDRRRLPEPPAHDEENRSVFVAPRSSLEQRISDVWSQVLGTGPVGVFDDFFTLGGHSLRAAEVVSRLRSALQVDVPITAVFEHPTISALAVSLADAAPAQAAGSPPLQRTRRDGPLPLSFAQAQVLDAEREGGLPGTEHLIPLSVRLKGRLDTAALEHALKELVARHEILRTTYPRVEGGPVQVIHPPPGFTLEREALASLSEEDREREVQRVASAWHTTPFDLERDVPLLRARLLELGPAEHVLLLATHRIAYDGQSLNVLIGDLSAGYEAAAAGRAAALPELPLQYADFARWQRERFEGAPAARKLAEWTRHLQGARRVRLPMDARAAGGTGPGRLTVPLDEALVTALEAQAVRQGATLFRLGLAALAAVLGRLTGEERVWIGCPSASRDALELQGLLGRFANMLVLDVDVSGDPTAEGLVRRAGEAFVEARTRELPLALLRARAFPDGIPPFTTTFNVLNHLARPLGAFDVAGLSVEALEAPPESSEYDLGVSLEPRATLELVLDYRADRLHEDTARHVARSLVSLFEAFSREPERPLSSLLSGVESPARR</sequence>
<evidence type="ECO:0000313" key="6">
    <source>
        <dbReference type="EMBL" id="NOK38104.1"/>
    </source>
</evidence>
<dbReference type="InterPro" id="IPR025110">
    <property type="entry name" value="AMP-bd_C"/>
</dbReference>
<dbReference type="Pfam" id="PF00668">
    <property type="entry name" value="Condensation"/>
    <property type="match status" value="2"/>
</dbReference>
<dbReference type="PANTHER" id="PTHR45527:SF1">
    <property type="entry name" value="FATTY ACID SYNTHASE"/>
    <property type="match status" value="1"/>
</dbReference>
<dbReference type="GO" id="GO:0009366">
    <property type="term" value="C:enterobactin synthetase complex"/>
    <property type="evidence" value="ECO:0007669"/>
    <property type="project" value="TreeGrafter"/>
</dbReference>
<dbReference type="InterPro" id="IPR010071">
    <property type="entry name" value="AA_adenyl_dom"/>
</dbReference>
<proteinExistence type="predicted"/>
<comment type="cofactor">
    <cofactor evidence="1">
        <name>pantetheine 4'-phosphate</name>
        <dbReference type="ChEBI" id="CHEBI:47942"/>
    </cofactor>
</comment>
<dbReference type="Pfam" id="PF13193">
    <property type="entry name" value="AMP-binding_C"/>
    <property type="match status" value="1"/>
</dbReference>
<dbReference type="InterPro" id="IPR009081">
    <property type="entry name" value="PP-bd_ACP"/>
</dbReference>
<dbReference type="InterPro" id="IPR023213">
    <property type="entry name" value="CAT-like_dom_sf"/>
</dbReference>
<dbReference type="Gene3D" id="3.40.50.1820">
    <property type="entry name" value="alpha/beta hydrolase"/>
    <property type="match status" value="1"/>
</dbReference>
<dbReference type="GO" id="GO:0005829">
    <property type="term" value="C:cytosol"/>
    <property type="evidence" value="ECO:0007669"/>
    <property type="project" value="TreeGrafter"/>
</dbReference>
<gene>
    <name evidence="6" type="ORF">HMI49_33380</name>
</gene>
<dbReference type="InterPro" id="IPR006162">
    <property type="entry name" value="Ppantetheine_attach_site"/>
</dbReference>
<dbReference type="Gene3D" id="3.30.559.10">
    <property type="entry name" value="Chloramphenicol acetyltransferase-like domain"/>
    <property type="match status" value="2"/>
</dbReference>
<dbReference type="InterPro" id="IPR029058">
    <property type="entry name" value="AB_hydrolase_fold"/>
</dbReference>
<evidence type="ECO:0000256" key="4">
    <source>
        <dbReference type="SAM" id="MobiDB-lite"/>
    </source>
</evidence>
<dbReference type="InterPro" id="IPR001242">
    <property type="entry name" value="Condensation_dom"/>
</dbReference>
<dbReference type="GO" id="GO:0043041">
    <property type="term" value="P:amino acid activation for nonribosomal peptide biosynthetic process"/>
    <property type="evidence" value="ECO:0007669"/>
    <property type="project" value="TreeGrafter"/>
</dbReference>
<feature type="compositionally biased region" description="Basic and acidic residues" evidence="4">
    <location>
        <begin position="984"/>
        <end position="1001"/>
    </location>
</feature>
<dbReference type="GO" id="GO:0047527">
    <property type="term" value="F:2,3-dihydroxybenzoate-serine ligase activity"/>
    <property type="evidence" value="ECO:0007669"/>
    <property type="project" value="TreeGrafter"/>
</dbReference>
<accession>A0A7Y4KSF9</accession>
<dbReference type="Pfam" id="PF00501">
    <property type="entry name" value="AMP-binding"/>
    <property type="match status" value="1"/>
</dbReference>